<evidence type="ECO:0000256" key="1">
    <source>
        <dbReference type="SAM" id="Phobius"/>
    </source>
</evidence>
<dbReference type="EMBL" id="VLLI01000002">
    <property type="protein sequence ID" value="TWJ03366.1"/>
    <property type="molecule type" value="Genomic_DNA"/>
</dbReference>
<organism evidence="2 3">
    <name type="scientific">Mucilaginibacter frigoritolerans</name>
    <dbReference type="NCBI Taxonomy" id="652788"/>
    <lineage>
        <taxon>Bacteria</taxon>
        <taxon>Pseudomonadati</taxon>
        <taxon>Bacteroidota</taxon>
        <taxon>Sphingobacteriia</taxon>
        <taxon>Sphingobacteriales</taxon>
        <taxon>Sphingobacteriaceae</taxon>
        <taxon>Mucilaginibacter</taxon>
    </lineage>
</organism>
<keyword evidence="3" id="KW-1185">Reference proteome</keyword>
<proteinExistence type="predicted"/>
<name>A0A562UC29_9SPHI</name>
<accession>A0A562UC29</accession>
<dbReference type="OrthoDB" id="1262222at2"/>
<sequence>MEERKTAAIVLPIIALIILFFTVIFPEIRKPQTISFKSCKVQVEYFTGLEEDANRATNNKLALCLCDLYVHNPDSAIASQILKIYREYGTHDSTSYGRDSLNSIIKNKKTVFDTLILLD</sequence>
<keyword evidence="1" id="KW-0812">Transmembrane</keyword>
<keyword evidence="1" id="KW-1133">Transmembrane helix</keyword>
<dbReference type="AlphaFoldDB" id="A0A562UC29"/>
<comment type="caution">
    <text evidence="2">The sequence shown here is derived from an EMBL/GenBank/DDBJ whole genome shotgun (WGS) entry which is preliminary data.</text>
</comment>
<dbReference type="Proteomes" id="UP000317010">
    <property type="component" value="Unassembled WGS sequence"/>
</dbReference>
<evidence type="ECO:0000313" key="2">
    <source>
        <dbReference type="EMBL" id="TWJ03366.1"/>
    </source>
</evidence>
<protein>
    <submittedName>
        <fullName evidence="2">Uncharacterized protein</fullName>
    </submittedName>
</protein>
<reference evidence="2 3" key="1">
    <citation type="submission" date="2019-07" db="EMBL/GenBank/DDBJ databases">
        <title>Genomic Encyclopedia of Archaeal and Bacterial Type Strains, Phase II (KMG-II): from individual species to whole genera.</title>
        <authorList>
            <person name="Goeker M."/>
        </authorList>
    </citation>
    <scope>NUCLEOTIDE SEQUENCE [LARGE SCALE GENOMIC DNA]</scope>
    <source>
        <strain evidence="2 3">ATCC BAA-1854</strain>
    </source>
</reference>
<dbReference type="RefSeq" id="WP_144910011.1">
    <property type="nucleotide sequence ID" value="NZ_VLLI01000002.1"/>
</dbReference>
<evidence type="ECO:0000313" key="3">
    <source>
        <dbReference type="Proteomes" id="UP000317010"/>
    </source>
</evidence>
<feature type="transmembrane region" description="Helical" evidence="1">
    <location>
        <begin position="6"/>
        <end position="25"/>
    </location>
</feature>
<keyword evidence="1" id="KW-0472">Membrane</keyword>
<gene>
    <name evidence="2" type="ORF">JN11_00904</name>
</gene>